<name>A0ABW6HKB9_9FLAO</name>
<dbReference type="RefSeq" id="WP_379857295.1">
    <property type="nucleotide sequence ID" value="NZ_JBHZQA010000003.1"/>
</dbReference>
<protein>
    <submittedName>
        <fullName evidence="1">Uncharacterized protein</fullName>
    </submittedName>
</protein>
<dbReference type="EMBL" id="JBHZQA010000003">
    <property type="protein sequence ID" value="MFE3847471.1"/>
    <property type="molecule type" value="Genomic_DNA"/>
</dbReference>
<accession>A0ABW6HKB9</accession>
<sequence length="92" mass="10380">MSYENRNLKNQHHARILNSNDNKILSKIAKLLDVVNSVGYDANGNLITEKEYVSANHNVLNLLADGKLETYSSEEVKRKIVSGISHSLDYFC</sequence>
<keyword evidence="2" id="KW-1185">Reference proteome</keyword>
<organism evidence="1 2">
    <name type="scientific">Flavobacterium fructosi</name>
    <dbReference type="NCBI Taxonomy" id="3230416"/>
    <lineage>
        <taxon>Bacteria</taxon>
        <taxon>Pseudomonadati</taxon>
        <taxon>Bacteroidota</taxon>
        <taxon>Flavobacteriia</taxon>
        <taxon>Flavobacteriales</taxon>
        <taxon>Flavobacteriaceae</taxon>
        <taxon>Flavobacterium</taxon>
    </lineage>
</organism>
<reference evidence="1 2" key="1">
    <citation type="submission" date="2024-06" db="EMBL/GenBank/DDBJ databases">
        <title>Flavobacterium spp. isolated from glacier.</title>
        <authorList>
            <person name="Han D."/>
        </authorList>
    </citation>
    <scope>NUCLEOTIDE SEQUENCE [LARGE SCALE GENOMIC DNA]</scope>
    <source>
        <strain evidence="1 2">LB3P45</strain>
    </source>
</reference>
<gene>
    <name evidence="1" type="ORF">ACFX5D_05775</name>
</gene>
<dbReference type="Proteomes" id="UP001600039">
    <property type="component" value="Unassembled WGS sequence"/>
</dbReference>
<comment type="caution">
    <text evidence="1">The sequence shown here is derived from an EMBL/GenBank/DDBJ whole genome shotgun (WGS) entry which is preliminary data.</text>
</comment>
<evidence type="ECO:0000313" key="2">
    <source>
        <dbReference type="Proteomes" id="UP001600039"/>
    </source>
</evidence>
<proteinExistence type="predicted"/>
<evidence type="ECO:0000313" key="1">
    <source>
        <dbReference type="EMBL" id="MFE3847471.1"/>
    </source>
</evidence>